<keyword evidence="2" id="KW-1185">Reference proteome</keyword>
<accession>A0A8X6SKY3</accession>
<dbReference type="Proteomes" id="UP000887159">
    <property type="component" value="Unassembled WGS sequence"/>
</dbReference>
<reference evidence="1" key="1">
    <citation type="submission" date="2020-08" db="EMBL/GenBank/DDBJ databases">
        <title>Multicomponent nature underlies the extraordinary mechanical properties of spider dragline silk.</title>
        <authorList>
            <person name="Kono N."/>
            <person name="Nakamura H."/>
            <person name="Mori M."/>
            <person name="Yoshida Y."/>
            <person name="Ohtoshi R."/>
            <person name="Malay A.D."/>
            <person name="Moran D.A.P."/>
            <person name="Tomita M."/>
            <person name="Numata K."/>
            <person name="Arakawa K."/>
        </authorList>
    </citation>
    <scope>NUCLEOTIDE SEQUENCE</scope>
</reference>
<evidence type="ECO:0000313" key="1">
    <source>
        <dbReference type="EMBL" id="GFY15341.1"/>
    </source>
</evidence>
<evidence type="ECO:0000313" key="2">
    <source>
        <dbReference type="Proteomes" id="UP000887159"/>
    </source>
</evidence>
<name>A0A8X6SKY3_TRICX</name>
<proteinExistence type="predicted"/>
<protein>
    <submittedName>
        <fullName evidence="1">Uncharacterized protein</fullName>
    </submittedName>
</protein>
<gene>
    <name evidence="1" type="ORF">TNCV_1571521</name>
</gene>
<dbReference type="EMBL" id="BMAU01021334">
    <property type="protein sequence ID" value="GFY15341.1"/>
    <property type="molecule type" value="Genomic_DNA"/>
</dbReference>
<dbReference type="AlphaFoldDB" id="A0A8X6SKY3"/>
<comment type="caution">
    <text evidence="1">The sequence shown here is derived from an EMBL/GenBank/DDBJ whole genome shotgun (WGS) entry which is preliminary data.</text>
</comment>
<sequence length="118" mass="13450">MRRLTFWPKKEPLVAPNSLTYLELFSGAKKSNSAIWTTLPVHQWYQRRRLCGAMSLQCSRHEKTSLNRLIYGHFRSLSYSNVSKIFPACTKRVAIPKLQPSTPLIVSGVTLSLRRGSS</sequence>
<organism evidence="1 2">
    <name type="scientific">Trichonephila clavipes</name>
    <name type="common">Golden silk orbweaver</name>
    <name type="synonym">Nephila clavipes</name>
    <dbReference type="NCBI Taxonomy" id="2585209"/>
    <lineage>
        <taxon>Eukaryota</taxon>
        <taxon>Metazoa</taxon>
        <taxon>Ecdysozoa</taxon>
        <taxon>Arthropoda</taxon>
        <taxon>Chelicerata</taxon>
        <taxon>Arachnida</taxon>
        <taxon>Araneae</taxon>
        <taxon>Araneomorphae</taxon>
        <taxon>Entelegynae</taxon>
        <taxon>Araneoidea</taxon>
        <taxon>Nephilidae</taxon>
        <taxon>Trichonephila</taxon>
    </lineage>
</organism>